<dbReference type="PANTHER" id="PTHR47447">
    <property type="entry name" value="OS03G0856100 PROTEIN"/>
    <property type="match status" value="1"/>
</dbReference>
<dbReference type="NCBIfam" id="TIGR00756">
    <property type="entry name" value="PPR"/>
    <property type="match status" value="2"/>
</dbReference>
<feature type="repeat" description="PPR" evidence="5">
    <location>
        <begin position="388"/>
        <end position="422"/>
    </location>
</feature>
<name>A0A1X2GTJ8_9FUNG</name>
<dbReference type="AlphaFoldDB" id="A0A1X2GTJ8"/>
<reference evidence="7 8" key="1">
    <citation type="submission" date="2016-07" db="EMBL/GenBank/DDBJ databases">
        <title>Pervasive Adenine N6-methylation of Active Genes in Fungi.</title>
        <authorList>
            <consortium name="DOE Joint Genome Institute"/>
            <person name="Mondo S.J."/>
            <person name="Dannebaum R.O."/>
            <person name="Kuo R.C."/>
            <person name="Labutti K."/>
            <person name="Haridas S."/>
            <person name="Kuo A."/>
            <person name="Salamov A."/>
            <person name="Ahrendt S.R."/>
            <person name="Lipzen A."/>
            <person name="Sullivan W."/>
            <person name="Andreopoulos W.B."/>
            <person name="Clum A."/>
            <person name="Lindquist E."/>
            <person name="Daum C."/>
            <person name="Ramamoorthy G.K."/>
            <person name="Gryganskyi A."/>
            <person name="Culley D."/>
            <person name="Magnuson J.K."/>
            <person name="James T.Y."/>
            <person name="O'Malley M.A."/>
            <person name="Stajich J.E."/>
            <person name="Spatafora J.W."/>
            <person name="Visel A."/>
            <person name="Grigoriev I.V."/>
        </authorList>
    </citation>
    <scope>NUCLEOTIDE SEQUENCE [LARGE SCALE GENOMIC DNA]</scope>
    <source>
        <strain evidence="7 8">NRRL 3301</strain>
    </source>
</reference>
<comment type="function">
    <text evidence="3">Regulates mitochondrial small subunit maturation by controlling 15S rRNA 5'-end processing. Localizes to the 5' precursor of the 15S rRNA in a position that is subsequently occupied by mS47 in the mature yeast mtSSU. Uses structure and sequence-specific RNA recognition, binding to a single-stranded region of the precursor and specifically recognizing bases -6 to -1. The exchange of Ccm1 for mS47 is coupled to the irreversible removal of precursor rRNA that is accompanied by conformational changes of the mitoribosomal proteins uS5m and mS26. These conformational changes signal completion of 5'-end rRNA processing through protection of the mature 5'-end of the 15S rRNA and stabilization of mS47. The removal of the 5' precursor together with the dissociation of Ccm1 may be catalyzed by the 5'-3' exoribonuclease Pet127. Involved in the specific removal of group I introns in mitochondrial encoded transcripts.</text>
</comment>
<comment type="similarity">
    <text evidence="1">Belongs to the CCM1 family.</text>
</comment>
<dbReference type="Proteomes" id="UP000242146">
    <property type="component" value="Unassembled WGS sequence"/>
</dbReference>
<keyword evidence="8" id="KW-1185">Reference proteome</keyword>
<evidence type="ECO:0000256" key="4">
    <source>
        <dbReference type="ARBA" id="ARBA00044511"/>
    </source>
</evidence>
<dbReference type="STRING" id="101127.A0A1X2GTJ8"/>
<dbReference type="PROSITE" id="PS51375">
    <property type="entry name" value="PPR"/>
    <property type="match status" value="3"/>
</dbReference>
<protein>
    <recommendedName>
        <fullName evidence="6">PROP1-like PPR domain-containing protein</fullName>
    </recommendedName>
</protein>
<proteinExistence type="inferred from homology"/>
<feature type="repeat" description="PPR" evidence="5">
    <location>
        <begin position="192"/>
        <end position="227"/>
    </location>
</feature>
<dbReference type="Pfam" id="PF01535">
    <property type="entry name" value="PPR"/>
    <property type="match status" value="1"/>
</dbReference>
<dbReference type="Pfam" id="PF17177">
    <property type="entry name" value="PPR_long"/>
    <property type="match status" value="1"/>
</dbReference>
<feature type="repeat" description="PPR" evidence="5">
    <location>
        <begin position="630"/>
        <end position="664"/>
    </location>
</feature>
<feature type="domain" description="PROP1-like PPR" evidence="6">
    <location>
        <begin position="576"/>
        <end position="682"/>
    </location>
</feature>
<comment type="caution">
    <text evidence="7">The sequence shown here is derived from an EMBL/GenBank/DDBJ whole genome shotgun (WGS) entry which is preliminary data.</text>
</comment>
<dbReference type="OrthoDB" id="185373at2759"/>
<organism evidence="7 8">
    <name type="scientific">Hesseltinella vesiculosa</name>
    <dbReference type="NCBI Taxonomy" id="101127"/>
    <lineage>
        <taxon>Eukaryota</taxon>
        <taxon>Fungi</taxon>
        <taxon>Fungi incertae sedis</taxon>
        <taxon>Mucoromycota</taxon>
        <taxon>Mucoromycotina</taxon>
        <taxon>Mucoromycetes</taxon>
        <taxon>Mucorales</taxon>
        <taxon>Cunninghamellaceae</taxon>
        <taxon>Hesseltinella</taxon>
    </lineage>
</organism>
<evidence type="ECO:0000259" key="6">
    <source>
        <dbReference type="Pfam" id="PF17177"/>
    </source>
</evidence>
<dbReference type="InterPro" id="IPR033443">
    <property type="entry name" value="PROP1-like_PPR_dom"/>
</dbReference>
<keyword evidence="2" id="KW-0677">Repeat</keyword>
<dbReference type="InterPro" id="IPR011990">
    <property type="entry name" value="TPR-like_helical_dom_sf"/>
</dbReference>
<sequence length="759" mass="86111">MQRDESSQWKKPIPIQSALIQQPCGTDLLQSYLSIGEYTAAWQVFDTLVKDLSHLSSTNARQLLVLLHNDVLQLPSDPRLVIMWTKRLQSLWLQSNRWSHDDIAAAIESYGRLGKLAHAEALYATIDPHSKTKTSSHSTLTTTIANKMLGAYLRQWKYSDTHQQQQYLDRMLVIFDSMVSPRTRKKKRPVADIVTYNHILAAHIKMNNWESAERWFLQVMVPSGLHFKRTTFHMLLQGAIRHHQRPQQWIEHMANAGLRPNRQTFKHILLGLASQATHFARVQQWYGLQTTCTSLHECFDIMQKWKYKPSTLLVNAMLSTALLANHESLANELLSRLGLLSSLSVPHQCHPDVATFNILVHHALCQTNLPLAESWYQRMRHEFDLRPDYVTYGMLINHHLQHREIDVALQYLDDMARHGLEPNTVINNMLWKARDHLSISMRLPTQPLDNIVACNQSLSIAWQPNDEKGTLERLDGVVKAMAAHNLTPNQRTINTTLDIHGKLLAEIMASHTPVESEPDDDYSLFETSDVDISNGGKRQSPAALSLQDIGIKESPTADTITYALRIRNAVYQQDLPKAEATLRAMSDAGVLPNSFVFAHLVHGYAQQGLLNKAHSILHLMNQAPYHVKPTSHVFAPLVDAYSKAGDVDKAHRLFKDMTDIGIEPDVPMYTILARLFVKHGSPLEAIQVLRDLPLDTHAQGVLMEAYGKVAQFVKKSSRQEYIQLVQKLYVSMPEHAMVDTIYLTALGRLVNAAEEGEKK</sequence>
<gene>
    <name evidence="7" type="ORF">DM01DRAFT_1118599</name>
</gene>
<accession>A0A1X2GTJ8</accession>
<evidence type="ECO:0000256" key="5">
    <source>
        <dbReference type="PROSITE-ProRule" id="PRU00708"/>
    </source>
</evidence>
<dbReference type="InterPro" id="IPR002885">
    <property type="entry name" value="PPR_rpt"/>
</dbReference>
<evidence type="ECO:0000313" key="7">
    <source>
        <dbReference type="EMBL" id="ORX61279.1"/>
    </source>
</evidence>
<comment type="subunit">
    <text evidence="4">Binds to mitochondrial small subunit 15S rRNA.</text>
</comment>
<evidence type="ECO:0000256" key="2">
    <source>
        <dbReference type="ARBA" id="ARBA00022737"/>
    </source>
</evidence>
<dbReference type="Pfam" id="PF13812">
    <property type="entry name" value="PPR_3"/>
    <property type="match status" value="1"/>
</dbReference>
<evidence type="ECO:0000313" key="8">
    <source>
        <dbReference type="Proteomes" id="UP000242146"/>
    </source>
</evidence>
<dbReference type="Gene3D" id="1.25.40.10">
    <property type="entry name" value="Tetratricopeptide repeat domain"/>
    <property type="match status" value="3"/>
</dbReference>
<dbReference type="PANTHER" id="PTHR47447:SF17">
    <property type="entry name" value="OS12G0638900 PROTEIN"/>
    <property type="match status" value="1"/>
</dbReference>
<evidence type="ECO:0000256" key="1">
    <source>
        <dbReference type="ARBA" id="ARBA00006192"/>
    </source>
</evidence>
<evidence type="ECO:0000256" key="3">
    <source>
        <dbReference type="ARBA" id="ARBA00044493"/>
    </source>
</evidence>
<dbReference type="EMBL" id="MCGT01000003">
    <property type="protein sequence ID" value="ORX61279.1"/>
    <property type="molecule type" value="Genomic_DNA"/>
</dbReference>